<protein>
    <submittedName>
        <fullName evidence="4">LCP family protein</fullName>
    </submittedName>
</protein>
<dbReference type="AlphaFoldDB" id="A0A9D1XM37"/>
<keyword evidence="2" id="KW-0812">Transmembrane</keyword>
<keyword evidence="2" id="KW-1133">Transmembrane helix</keyword>
<feature type="transmembrane region" description="Helical" evidence="2">
    <location>
        <begin position="42"/>
        <end position="61"/>
    </location>
</feature>
<dbReference type="Gene3D" id="3.40.190.10">
    <property type="entry name" value="Periplasmic binding protein-like II"/>
    <property type="match status" value="1"/>
</dbReference>
<sequence length="503" mass="56829">MKKKNKFISFITSKYLILAVQLIATAIFVYFVYQLKVVPTKYFIPGCIGLVLLIIIFFFIIKSGQKKIDKGLRSKRSIITKLVSLLVSILLMVASTFVVRGNDFFNQVSEATTQNYLVSVITMKDHEATKLKDLDGANFGVSYQYDTTTVTRAIADMEEEIGEQKHMNRYEEYSALADALYNGEVDAIIVGQEYDAMLEINHPSFKDETKVIKSYEYESKLTVNTKQTNVTENTFTVYVTGIDTYGSVNTVSRSDVNLLVTVNPVEKQILMTSIPRDCEIKLNKNGEMDKLTHTGIYGTAETISTIEDFLDIQINYFARTNFSGITNIVDALGGVTVNSDYAFTTLHGNYEIVKGENQMDGDKALCFVRERYSLPNGDFDRGKNQQKLLEAMLDKAMSAKIITNFDNILSAIEGTFETDMSSEEIRSLLNMQLDDMAEWEVFDIQVTGEGYMTDETYSMSGSNVYVMKPYRKQVNLIKDVIDKIEAGERISKDDIKDITDYEG</sequence>
<gene>
    <name evidence="4" type="ORF">H9980_07850</name>
</gene>
<evidence type="ECO:0000259" key="3">
    <source>
        <dbReference type="Pfam" id="PF03816"/>
    </source>
</evidence>
<evidence type="ECO:0000313" key="4">
    <source>
        <dbReference type="EMBL" id="HIX81864.1"/>
    </source>
</evidence>
<dbReference type="Pfam" id="PF03816">
    <property type="entry name" value="LytR_cpsA_psr"/>
    <property type="match status" value="1"/>
</dbReference>
<dbReference type="PANTHER" id="PTHR33392:SF6">
    <property type="entry name" value="POLYISOPRENYL-TEICHOIC ACID--PEPTIDOGLYCAN TEICHOIC ACID TRANSFERASE TAGU"/>
    <property type="match status" value="1"/>
</dbReference>
<organism evidence="4 5">
    <name type="scientific">Candidatus Erysipelatoclostridium merdavium</name>
    <dbReference type="NCBI Taxonomy" id="2838566"/>
    <lineage>
        <taxon>Bacteria</taxon>
        <taxon>Bacillati</taxon>
        <taxon>Bacillota</taxon>
        <taxon>Erysipelotrichia</taxon>
        <taxon>Erysipelotrichales</taxon>
        <taxon>Erysipelotrichales incertae sedis</taxon>
    </lineage>
</organism>
<dbReference type="NCBIfam" id="TIGR00350">
    <property type="entry name" value="lytR_cpsA_psr"/>
    <property type="match status" value="1"/>
</dbReference>
<evidence type="ECO:0000313" key="5">
    <source>
        <dbReference type="Proteomes" id="UP000886724"/>
    </source>
</evidence>
<feature type="transmembrane region" description="Helical" evidence="2">
    <location>
        <begin position="82"/>
        <end position="99"/>
    </location>
</feature>
<dbReference type="Proteomes" id="UP000886724">
    <property type="component" value="Unassembled WGS sequence"/>
</dbReference>
<dbReference type="Gene3D" id="3.40.630.190">
    <property type="entry name" value="LCP protein"/>
    <property type="match status" value="1"/>
</dbReference>
<dbReference type="InterPro" id="IPR050922">
    <property type="entry name" value="LytR/CpsA/Psr_CW_biosynth"/>
</dbReference>
<evidence type="ECO:0000256" key="2">
    <source>
        <dbReference type="SAM" id="Phobius"/>
    </source>
</evidence>
<dbReference type="SUPFAM" id="SSF53850">
    <property type="entry name" value="Periplasmic binding protein-like II"/>
    <property type="match status" value="1"/>
</dbReference>
<dbReference type="EMBL" id="DXET01000173">
    <property type="protein sequence ID" value="HIX81864.1"/>
    <property type="molecule type" value="Genomic_DNA"/>
</dbReference>
<comment type="caution">
    <text evidence="4">The sequence shown here is derived from an EMBL/GenBank/DDBJ whole genome shotgun (WGS) entry which is preliminary data.</text>
</comment>
<feature type="domain" description="Cell envelope-related transcriptional attenuator" evidence="3">
    <location>
        <begin position="253"/>
        <end position="396"/>
    </location>
</feature>
<reference evidence="4" key="1">
    <citation type="journal article" date="2021" name="PeerJ">
        <title>Extensive microbial diversity within the chicken gut microbiome revealed by metagenomics and culture.</title>
        <authorList>
            <person name="Gilroy R."/>
            <person name="Ravi A."/>
            <person name="Getino M."/>
            <person name="Pursley I."/>
            <person name="Horton D.L."/>
            <person name="Alikhan N.F."/>
            <person name="Baker D."/>
            <person name="Gharbi K."/>
            <person name="Hall N."/>
            <person name="Watson M."/>
            <person name="Adriaenssens E.M."/>
            <person name="Foster-Nyarko E."/>
            <person name="Jarju S."/>
            <person name="Secka A."/>
            <person name="Antonio M."/>
            <person name="Oren A."/>
            <person name="Chaudhuri R.R."/>
            <person name="La Ragione R."/>
            <person name="Hildebrand F."/>
            <person name="Pallen M.J."/>
        </authorList>
    </citation>
    <scope>NUCLEOTIDE SEQUENCE</scope>
    <source>
        <strain evidence="4">ChiGjej1B1-14440</strain>
    </source>
</reference>
<dbReference type="InterPro" id="IPR004474">
    <property type="entry name" value="LytR_CpsA_psr"/>
</dbReference>
<keyword evidence="2" id="KW-0472">Membrane</keyword>
<name>A0A9D1XM37_9FIRM</name>
<reference evidence="4" key="2">
    <citation type="submission" date="2021-04" db="EMBL/GenBank/DDBJ databases">
        <authorList>
            <person name="Gilroy R."/>
        </authorList>
    </citation>
    <scope>NUCLEOTIDE SEQUENCE</scope>
    <source>
        <strain evidence="4">ChiGjej1B1-14440</strain>
    </source>
</reference>
<evidence type="ECO:0000256" key="1">
    <source>
        <dbReference type="ARBA" id="ARBA00006068"/>
    </source>
</evidence>
<dbReference type="PANTHER" id="PTHR33392">
    <property type="entry name" value="POLYISOPRENYL-TEICHOIC ACID--PEPTIDOGLYCAN TEICHOIC ACID TRANSFERASE TAGU"/>
    <property type="match status" value="1"/>
</dbReference>
<proteinExistence type="inferred from homology"/>
<feature type="transmembrane region" description="Helical" evidence="2">
    <location>
        <begin position="7"/>
        <end position="30"/>
    </location>
</feature>
<comment type="similarity">
    <text evidence="1">Belongs to the LytR/CpsA/Psr (LCP) family.</text>
</comment>
<accession>A0A9D1XM37</accession>